<dbReference type="InterPro" id="IPR003148">
    <property type="entry name" value="RCK_N"/>
</dbReference>
<gene>
    <name evidence="3" type="ORF">GRF59_25090</name>
</gene>
<dbReference type="RefSeq" id="WP_160500483.1">
    <property type="nucleotide sequence ID" value="NZ_WUBI01000005.1"/>
</dbReference>
<keyword evidence="4" id="KW-1185">Reference proteome</keyword>
<evidence type="ECO:0000259" key="1">
    <source>
        <dbReference type="PROSITE" id="PS51201"/>
    </source>
</evidence>
<dbReference type="PANTHER" id="PTHR43833:SF7">
    <property type="entry name" value="KTR SYSTEM POTASSIUM UPTAKE PROTEIN C"/>
    <property type="match status" value="1"/>
</dbReference>
<dbReference type="InterPro" id="IPR006037">
    <property type="entry name" value="RCK_C"/>
</dbReference>
<dbReference type="GO" id="GO:0006813">
    <property type="term" value="P:potassium ion transport"/>
    <property type="evidence" value="ECO:0007669"/>
    <property type="project" value="InterPro"/>
</dbReference>
<dbReference type="InterPro" id="IPR036291">
    <property type="entry name" value="NAD(P)-bd_dom_sf"/>
</dbReference>
<dbReference type="Pfam" id="PF02080">
    <property type="entry name" value="TrkA_C"/>
    <property type="match status" value="1"/>
</dbReference>
<dbReference type="GO" id="GO:0008324">
    <property type="term" value="F:monoatomic cation transmembrane transporter activity"/>
    <property type="evidence" value="ECO:0007669"/>
    <property type="project" value="InterPro"/>
</dbReference>
<sequence>MKTQQFVVIGLGRFGSSLALELIDLGYEVLGIDKNEEVVSNMSEYLTHAVVADATDEEVLKSLGIRNFDCGIVAIGDDIQMSILAAILLKDLGVRTVVAKAISILHGRALGKLGVDRVIFPERDMGIRVAHQLVTPNLLDYIELSKEYSIVEMTVPESLNGKTLSEVNTRAKFGCSIVALHREGKIIVAPTAMDQLHSGDIMVIIGSNANIDQFESEAVNVSKSGK</sequence>
<dbReference type="InterPro" id="IPR036721">
    <property type="entry name" value="RCK_C_sf"/>
</dbReference>
<dbReference type="AlphaFoldDB" id="A0A7X3IQ71"/>
<dbReference type="SUPFAM" id="SSF116726">
    <property type="entry name" value="TrkA C-terminal domain-like"/>
    <property type="match status" value="1"/>
</dbReference>
<dbReference type="Pfam" id="PF02254">
    <property type="entry name" value="TrkA_N"/>
    <property type="match status" value="1"/>
</dbReference>
<dbReference type="PANTHER" id="PTHR43833">
    <property type="entry name" value="POTASSIUM CHANNEL PROTEIN 2-RELATED-RELATED"/>
    <property type="match status" value="1"/>
</dbReference>
<feature type="domain" description="RCK N-terminal" evidence="1">
    <location>
        <begin position="3"/>
        <end position="119"/>
    </location>
</feature>
<feature type="domain" description="RCK C-terminal" evidence="2">
    <location>
        <begin position="136"/>
        <end position="220"/>
    </location>
</feature>
<evidence type="ECO:0000259" key="2">
    <source>
        <dbReference type="PROSITE" id="PS51202"/>
    </source>
</evidence>
<accession>A0A7X3IQ71</accession>
<name>A0A7X3IQ71_9BACL</name>
<dbReference type="PROSITE" id="PS51202">
    <property type="entry name" value="RCK_C"/>
    <property type="match status" value="1"/>
</dbReference>
<dbReference type="EMBL" id="WUBI01000005">
    <property type="protein sequence ID" value="MWV46890.1"/>
    <property type="molecule type" value="Genomic_DNA"/>
</dbReference>
<dbReference type="PROSITE" id="PS51201">
    <property type="entry name" value="RCK_N"/>
    <property type="match status" value="1"/>
</dbReference>
<dbReference type="Gene3D" id="3.40.50.720">
    <property type="entry name" value="NAD(P)-binding Rossmann-like Domain"/>
    <property type="match status" value="1"/>
</dbReference>
<dbReference type="Proteomes" id="UP000460318">
    <property type="component" value="Unassembled WGS sequence"/>
</dbReference>
<dbReference type="InterPro" id="IPR050721">
    <property type="entry name" value="Trk_Ktr_HKT_K-transport"/>
</dbReference>
<reference evidence="3 4" key="1">
    <citation type="submission" date="2019-12" db="EMBL/GenBank/DDBJ databases">
        <title>Paenibacillus sp. nov., an endophytic bacterium isolated from the stem of Dendrobium.</title>
        <authorList>
            <person name="Zhao R."/>
        </authorList>
    </citation>
    <scope>NUCLEOTIDE SEQUENCE [LARGE SCALE GENOMIC DNA]</scope>
    <source>
        <strain evidence="3 4">HJL G12</strain>
    </source>
</reference>
<comment type="caution">
    <text evidence="3">The sequence shown here is derived from an EMBL/GenBank/DDBJ whole genome shotgun (WGS) entry which is preliminary data.</text>
</comment>
<organism evidence="3 4">
    <name type="scientific">Paenibacillus dendrobii</name>
    <dbReference type="NCBI Taxonomy" id="2691084"/>
    <lineage>
        <taxon>Bacteria</taxon>
        <taxon>Bacillati</taxon>
        <taxon>Bacillota</taxon>
        <taxon>Bacilli</taxon>
        <taxon>Bacillales</taxon>
        <taxon>Paenibacillaceae</taxon>
        <taxon>Paenibacillus</taxon>
    </lineage>
</organism>
<dbReference type="Gene3D" id="3.30.70.1450">
    <property type="entry name" value="Regulator of K+ conductance, C-terminal domain"/>
    <property type="match status" value="1"/>
</dbReference>
<evidence type="ECO:0000313" key="3">
    <source>
        <dbReference type="EMBL" id="MWV46890.1"/>
    </source>
</evidence>
<protein>
    <submittedName>
        <fullName evidence="3">TrkA family potassium uptake protein</fullName>
    </submittedName>
</protein>
<dbReference type="SUPFAM" id="SSF51735">
    <property type="entry name" value="NAD(P)-binding Rossmann-fold domains"/>
    <property type="match status" value="1"/>
</dbReference>
<evidence type="ECO:0000313" key="4">
    <source>
        <dbReference type="Proteomes" id="UP000460318"/>
    </source>
</evidence>
<proteinExistence type="predicted"/>